<dbReference type="GO" id="GO:0016407">
    <property type="term" value="F:acetyltransferase activity"/>
    <property type="evidence" value="ECO:0007669"/>
    <property type="project" value="InterPro"/>
</dbReference>
<dbReference type="InterPro" id="IPR038765">
    <property type="entry name" value="Papain-like_cys_pep_sf"/>
</dbReference>
<dbReference type="PANTHER" id="PTHR11786:SF0">
    <property type="entry name" value="ARYLAMINE N-ACETYLTRANSFERASE 4-RELATED"/>
    <property type="match status" value="1"/>
</dbReference>
<protein>
    <submittedName>
        <fullName evidence="3">Arylamine N-acetyltransferase</fullName>
    </submittedName>
</protein>
<keyword evidence="4" id="KW-1185">Reference proteome</keyword>
<name>A0A4Y3WHK4_9PSEU</name>
<reference evidence="3 4" key="1">
    <citation type="submission" date="2019-06" db="EMBL/GenBank/DDBJ databases">
        <title>Whole genome shotgun sequence of Pseudonocardia hydrocarbonoxydans NBRC 14498.</title>
        <authorList>
            <person name="Hosoyama A."/>
            <person name="Uohara A."/>
            <person name="Ohji S."/>
            <person name="Ichikawa N."/>
        </authorList>
    </citation>
    <scope>NUCLEOTIDE SEQUENCE [LARGE SCALE GENOMIC DNA]</scope>
    <source>
        <strain evidence="3 4">NBRC 14498</strain>
    </source>
</reference>
<comment type="caution">
    <text evidence="3">The sequence shown here is derived from an EMBL/GenBank/DDBJ whole genome shotgun (WGS) entry which is preliminary data.</text>
</comment>
<evidence type="ECO:0000256" key="1">
    <source>
        <dbReference type="ARBA" id="ARBA00006547"/>
    </source>
</evidence>
<sequence length="266" mass="29054">MNERYFARIGIPAPAVPDLAGLRAIAAAHTRSIPFENLDSWTGIEVDLDPAALTAKLVDARRGGYCFEHNALLRRVLDDLGYRTTGLSARVVWGAGPEAPPGPRSHMLLRVDLPEGPHVVDVGFGGQTLTGVLALEPDVEQATPHEPFRLRRDGGIHELQSLIGGQWRPLYRFDQVPTPAADYEVSNFYVSRHPRSGFVTGLIAARAAADRRYALGGRTLAVHRLGGPSQRRELGSPAELREVLERDLLIDTSGLPDLDGHLARLF</sequence>
<evidence type="ECO:0000256" key="2">
    <source>
        <dbReference type="RuleBase" id="RU003452"/>
    </source>
</evidence>
<comment type="similarity">
    <text evidence="1 2">Belongs to the arylamine N-acetyltransferase family.</text>
</comment>
<gene>
    <name evidence="3" type="ORF">PHY01_02310</name>
</gene>
<evidence type="ECO:0000313" key="3">
    <source>
        <dbReference type="EMBL" id="GEC17948.1"/>
    </source>
</evidence>
<dbReference type="Proteomes" id="UP000320338">
    <property type="component" value="Unassembled WGS sequence"/>
</dbReference>
<accession>A0A4Y3WHK4</accession>
<dbReference type="EMBL" id="BJNG01000001">
    <property type="protein sequence ID" value="GEC17948.1"/>
    <property type="molecule type" value="Genomic_DNA"/>
</dbReference>
<keyword evidence="3" id="KW-0808">Transferase</keyword>
<evidence type="ECO:0000313" key="4">
    <source>
        <dbReference type="Proteomes" id="UP000320338"/>
    </source>
</evidence>
<dbReference type="SUPFAM" id="SSF54001">
    <property type="entry name" value="Cysteine proteinases"/>
    <property type="match status" value="1"/>
</dbReference>
<proteinExistence type="inferred from homology"/>
<dbReference type="PANTHER" id="PTHR11786">
    <property type="entry name" value="N-HYDROXYARYLAMINE O-ACETYLTRANSFERASE"/>
    <property type="match status" value="1"/>
</dbReference>
<dbReference type="Gene3D" id="2.40.128.150">
    <property type="entry name" value="Cysteine proteinases"/>
    <property type="match status" value="1"/>
</dbReference>
<dbReference type="PRINTS" id="PR01543">
    <property type="entry name" value="ANATRNSFRASE"/>
</dbReference>
<dbReference type="RefSeq" id="WP_170183589.1">
    <property type="nucleotide sequence ID" value="NZ_BAAARZ010000017.1"/>
</dbReference>
<dbReference type="InterPro" id="IPR001447">
    <property type="entry name" value="Arylamine_N-AcTrfase"/>
</dbReference>
<dbReference type="Pfam" id="PF00797">
    <property type="entry name" value="Acetyltransf_2"/>
    <property type="match status" value="1"/>
</dbReference>
<dbReference type="AlphaFoldDB" id="A0A4Y3WHK4"/>
<dbReference type="Gene3D" id="3.30.2140.10">
    <property type="entry name" value="Arylamine N-acetyltransferase"/>
    <property type="match status" value="1"/>
</dbReference>
<organism evidence="3 4">
    <name type="scientific">Pseudonocardia hydrocarbonoxydans</name>
    <dbReference type="NCBI Taxonomy" id="76726"/>
    <lineage>
        <taxon>Bacteria</taxon>
        <taxon>Bacillati</taxon>
        <taxon>Actinomycetota</taxon>
        <taxon>Actinomycetes</taxon>
        <taxon>Pseudonocardiales</taxon>
        <taxon>Pseudonocardiaceae</taxon>
        <taxon>Pseudonocardia</taxon>
    </lineage>
</organism>